<dbReference type="AlphaFoldDB" id="A0A2Z7CZ78"/>
<dbReference type="Proteomes" id="UP000250235">
    <property type="component" value="Unassembled WGS sequence"/>
</dbReference>
<evidence type="ECO:0000313" key="1">
    <source>
        <dbReference type="EMBL" id="KZV52554.1"/>
    </source>
</evidence>
<protein>
    <submittedName>
        <fullName evidence="1">NAC domain-containing protein 16-like</fullName>
    </submittedName>
</protein>
<dbReference type="EMBL" id="KQ991040">
    <property type="protein sequence ID" value="KZV52554.1"/>
    <property type="molecule type" value="Genomic_DNA"/>
</dbReference>
<proteinExistence type="predicted"/>
<gene>
    <name evidence="1" type="ORF">F511_25612</name>
</gene>
<name>A0A2Z7CZ78_9LAMI</name>
<keyword evidence="2" id="KW-1185">Reference proteome</keyword>
<accession>A0A2Z7CZ78</accession>
<sequence>MFTEHYFFDLPSISTVVLSKTGGAELVLLSSFDCYQLGDLIRRVGGARRNPCVLLTENNLIHQLAGQQYQLTTDLDMVKMQLAELVEHLKRVGDAKKGKVGRVDWWTDPVDKEGKYRVVDRVVHEVEDQALEAIKGVKIAKDLSTMNGSEARGGLVFFFDV</sequence>
<reference evidence="1 2" key="1">
    <citation type="journal article" date="2015" name="Proc. Natl. Acad. Sci. U.S.A.">
        <title>The resurrection genome of Boea hygrometrica: A blueprint for survival of dehydration.</title>
        <authorList>
            <person name="Xiao L."/>
            <person name="Yang G."/>
            <person name="Zhang L."/>
            <person name="Yang X."/>
            <person name="Zhao S."/>
            <person name="Ji Z."/>
            <person name="Zhou Q."/>
            <person name="Hu M."/>
            <person name="Wang Y."/>
            <person name="Chen M."/>
            <person name="Xu Y."/>
            <person name="Jin H."/>
            <person name="Xiao X."/>
            <person name="Hu G."/>
            <person name="Bao F."/>
            <person name="Hu Y."/>
            <person name="Wan P."/>
            <person name="Li L."/>
            <person name="Deng X."/>
            <person name="Kuang T."/>
            <person name="Xiang C."/>
            <person name="Zhu J.K."/>
            <person name="Oliver M.J."/>
            <person name="He Y."/>
        </authorList>
    </citation>
    <scope>NUCLEOTIDE SEQUENCE [LARGE SCALE GENOMIC DNA]</scope>
    <source>
        <strain evidence="2">cv. XS01</strain>
    </source>
</reference>
<dbReference type="OrthoDB" id="342281at2759"/>
<organism evidence="1 2">
    <name type="scientific">Dorcoceras hygrometricum</name>
    <dbReference type="NCBI Taxonomy" id="472368"/>
    <lineage>
        <taxon>Eukaryota</taxon>
        <taxon>Viridiplantae</taxon>
        <taxon>Streptophyta</taxon>
        <taxon>Embryophyta</taxon>
        <taxon>Tracheophyta</taxon>
        <taxon>Spermatophyta</taxon>
        <taxon>Magnoliopsida</taxon>
        <taxon>eudicotyledons</taxon>
        <taxon>Gunneridae</taxon>
        <taxon>Pentapetalae</taxon>
        <taxon>asterids</taxon>
        <taxon>lamiids</taxon>
        <taxon>Lamiales</taxon>
        <taxon>Gesneriaceae</taxon>
        <taxon>Didymocarpoideae</taxon>
        <taxon>Trichosporeae</taxon>
        <taxon>Loxocarpinae</taxon>
        <taxon>Dorcoceras</taxon>
    </lineage>
</organism>
<evidence type="ECO:0000313" key="2">
    <source>
        <dbReference type="Proteomes" id="UP000250235"/>
    </source>
</evidence>